<sequence length="583" mass="62081">MAVTLNDLLAESSLDLSLVVEGEPGALDDPIVWVHASESTDPTPYLEGGELLLLTGLQMPDDEPTEELRLYASRLAGIGIRGIGFGIEVNHPAIPQWLVDQCEHAGVPLLSVPLETPFIAISKRVSRGVADSKNQEFARMYRAQQQLIRSARQVDPVRGIVTKTAQLVGGWAALLNPAGKVRESSHHFLPVGVEELSDALTFSKLGETHFFQAKGYDIAVLHVATPAHVTLGYLVAGCRGVKGSLDQTLCAEAATMLALAIGSSSRGTLALTHFRTALTRDCLEGRSEDVHRYADDLWGGMPHEPLEVLRVMGEPDAIESAARLLEPFGSHIARNMNPVMYGEIDDELWVVVSQSNVDEWLVQLGKDTRLTVGESSGCTWRGLPRGRHEAFQAGAEALASGERSVRYGSGGSAAALERVIDPATMRAFADLRLAPISTMTFDISVGAHRGGSGGAVGGGAADGASSSFSQGVASQTGESSAGADGDGADSSPSAGSRTGRDGIIDSSTTIQAVDVVRAWVDSRGRVEEAARRIGVHRHTMTKYIARIGEAMHVSMDDPGVMAELWYACRYTRFGSDRDPGFAS</sequence>
<dbReference type="OrthoDB" id="8450798at2"/>
<organism evidence="4 5">
    <name type="scientific">Pseudoscardovia radai</name>
    <dbReference type="NCBI Taxonomy" id="987066"/>
    <lineage>
        <taxon>Bacteria</taxon>
        <taxon>Bacillati</taxon>
        <taxon>Actinomycetota</taxon>
        <taxon>Actinomycetes</taxon>
        <taxon>Bifidobacteriales</taxon>
        <taxon>Bifidobacteriaceae</taxon>
        <taxon>Pseudoscardovia</taxon>
    </lineage>
</organism>
<dbReference type="Pfam" id="PF07905">
    <property type="entry name" value="PucR"/>
    <property type="match status" value="1"/>
</dbReference>
<dbReference type="Gene3D" id="1.10.10.2840">
    <property type="entry name" value="PucR C-terminal helix-turn-helix domain"/>
    <property type="match status" value="1"/>
</dbReference>
<feature type="compositionally biased region" description="Gly residues" evidence="1">
    <location>
        <begin position="452"/>
        <end position="461"/>
    </location>
</feature>
<evidence type="ECO:0000313" key="5">
    <source>
        <dbReference type="Proteomes" id="UP000216725"/>
    </source>
</evidence>
<protein>
    <submittedName>
        <fullName evidence="4">DNA-binding protein</fullName>
    </submittedName>
</protein>
<name>A0A261EWL9_9BIFI</name>
<dbReference type="InterPro" id="IPR012914">
    <property type="entry name" value="PucR_dom"/>
</dbReference>
<dbReference type="InterPro" id="IPR042070">
    <property type="entry name" value="PucR_C-HTH_sf"/>
</dbReference>
<accession>A0A261EWL9</accession>
<proteinExistence type="predicted"/>
<reference evidence="4 5" key="1">
    <citation type="journal article" date="2017" name="BMC Genomics">
        <title>Comparative genomic and phylogenomic analyses of the Bifidobacteriaceae family.</title>
        <authorList>
            <person name="Lugli G.A."/>
            <person name="Milani C."/>
            <person name="Turroni F."/>
            <person name="Duranti S."/>
            <person name="Mancabelli L."/>
            <person name="Mangifesta M."/>
            <person name="Ferrario C."/>
            <person name="Modesto M."/>
            <person name="Mattarelli P."/>
            <person name="Jiri K."/>
            <person name="van Sinderen D."/>
            <person name="Ventura M."/>
        </authorList>
    </citation>
    <scope>NUCLEOTIDE SEQUENCE [LARGE SCALE GENOMIC DNA]</scope>
    <source>
        <strain evidence="4 5">DSM 24742</strain>
    </source>
</reference>
<dbReference type="Proteomes" id="UP000216725">
    <property type="component" value="Unassembled WGS sequence"/>
</dbReference>
<evidence type="ECO:0000259" key="2">
    <source>
        <dbReference type="Pfam" id="PF07905"/>
    </source>
</evidence>
<comment type="caution">
    <text evidence="4">The sequence shown here is derived from an EMBL/GenBank/DDBJ whole genome shotgun (WGS) entry which is preliminary data.</text>
</comment>
<feature type="domain" description="Purine catabolism PurC-like" evidence="2">
    <location>
        <begin position="7"/>
        <end position="127"/>
    </location>
</feature>
<feature type="compositionally biased region" description="Low complexity" evidence="1">
    <location>
        <begin position="462"/>
        <end position="471"/>
    </location>
</feature>
<feature type="compositionally biased region" description="Low complexity" evidence="1">
    <location>
        <begin position="479"/>
        <end position="496"/>
    </location>
</feature>
<dbReference type="PANTHER" id="PTHR33744:SF1">
    <property type="entry name" value="DNA-BINDING TRANSCRIPTIONAL ACTIVATOR ADER"/>
    <property type="match status" value="1"/>
</dbReference>
<feature type="domain" description="PucR C-terminal helix-turn-helix" evidence="3">
    <location>
        <begin position="513"/>
        <end position="569"/>
    </location>
</feature>
<dbReference type="PANTHER" id="PTHR33744">
    <property type="entry name" value="CARBOHYDRATE DIACID REGULATOR"/>
    <property type="match status" value="1"/>
</dbReference>
<gene>
    <name evidence="4" type="ORF">PSRA_1181</name>
</gene>
<keyword evidence="4" id="KW-0238">DNA-binding</keyword>
<dbReference type="Pfam" id="PF13556">
    <property type="entry name" value="HTH_30"/>
    <property type="match status" value="1"/>
</dbReference>
<evidence type="ECO:0000313" key="4">
    <source>
        <dbReference type="EMBL" id="OZG51237.1"/>
    </source>
</evidence>
<keyword evidence="5" id="KW-1185">Reference proteome</keyword>
<evidence type="ECO:0000256" key="1">
    <source>
        <dbReference type="SAM" id="MobiDB-lite"/>
    </source>
</evidence>
<dbReference type="AlphaFoldDB" id="A0A261EWL9"/>
<feature type="region of interest" description="Disordered" evidence="1">
    <location>
        <begin position="452"/>
        <end position="503"/>
    </location>
</feature>
<dbReference type="EMBL" id="MWWR01000009">
    <property type="protein sequence ID" value="OZG51237.1"/>
    <property type="molecule type" value="Genomic_DNA"/>
</dbReference>
<dbReference type="GO" id="GO:0003677">
    <property type="term" value="F:DNA binding"/>
    <property type="evidence" value="ECO:0007669"/>
    <property type="project" value="UniProtKB-KW"/>
</dbReference>
<dbReference type="InterPro" id="IPR025736">
    <property type="entry name" value="PucR_C-HTH_dom"/>
</dbReference>
<dbReference type="RefSeq" id="WP_094660997.1">
    <property type="nucleotide sequence ID" value="NZ_MWWR01000009.1"/>
</dbReference>
<dbReference type="InterPro" id="IPR051448">
    <property type="entry name" value="CdaR-like_regulators"/>
</dbReference>
<evidence type="ECO:0000259" key="3">
    <source>
        <dbReference type="Pfam" id="PF13556"/>
    </source>
</evidence>